<dbReference type="SUPFAM" id="SSF50630">
    <property type="entry name" value="Acid proteases"/>
    <property type="match status" value="1"/>
</dbReference>
<dbReference type="SUPFAM" id="SSF46934">
    <property type="entry name" value="UBA-like"/>
    <property type="match status" value="1"/>
</dbReference>
<gene>
    <name evidence="14" type="primary">DDI1</name>
    <name evidence="14" type="ORF">HK105_206103</name>
</gene>
<dbReference type="Pfam" id="PF09668">
    <property type="entry name" value="Asp_protease"/>
    <property type="match status" value="1"/>
</dbReference>
<evidence type="ECO:0000256" key="7">
    <source>
        <dbReference type="ARBA" id="ARBA00022670"/>
    </source>
</evidence>
<feature type="region of interest" description="Disordered" evidence="11">
    <location>
        <begin position="325"/>
        <end position="392"/>
    </location>
</feature>
<accession>A0ABR4N470</accession>
<dbReference type="PROSITE" id="PS50030">
    <property type="entry name" value="UBA"/>
    <property type="match status" value="1"/>
</dbReference>
<proteinExistence type="inferred from homology"/>
<keyword evidence="7" id="KW-0645">Protease</keyword>
<sequence>MRICLTNELGDFKTVEVSATIELENLAPLIQAELGVPPAAQQLFFNGNLLGNPKSTLASHRIGQDDIILVRARRPPPGAAQASAVAGAPAGLSRAELARQQILADPEILRRLTTQNPALSGALSNPQQFERLFNEMERQRALLEQQQEQAMRDLENADVFDVEAQRRIAEEIRKANVAQNMETAMEYHPESFGRVVMLYINCEVNGHPVKAFVDSGAQATIMSPDCAEKCHVMHLLDERFAGIARGVGTAKILGRIHSTQIKVGKLFLPCSLTVMEGKGVDLLFGLDMLKRHQACIDLEHNVLRINNEEVRFLAEHELPEFAKLEASGDAPSDETRGGPSASGAAPAPAAASGAASAPGAPQPAAAPPTSGPSPSAAAAPPPSAVPQAAAPRHAESAIRGLMDLGVSREQAIAALDACGGNADLAASMLF</sequence>
<dbReference type="InterPro" id="IPR033882">
    <property type="entry name" value="DDI1_N"/>
</dbReference>
<evidence type="ECO:0000313" key="14">
    <source>
        <dbReference type="EMBL" id="KAL2914331.1"/>
    </source>
</evidence>
<evidence type="ECO:0000256" key="2">
    <source>
        <dbReference type="ARBA" id="ARBA00004496"/>
    </source>
</evidence>
<evidence type="ECO:0000256" key="4">
    <source>
        <dbReference type="ARBA" id="ARBA00011128"/>
    </source>
</evidence>
<keyword evidence="9" id="KW-0378">Hydrolase</keyword>
<dbReference type="InterPro" id="IPR015940">
    <property type="entry name" value="UBA"/>
</dbReference>
<feature type="coiled-coil region" evidence="10">
    <location>
        <begin position="129"/>
        <end position="156"/>
    </location>
</feature>
<evidence type="ECO:0000313" key="15">
    <source>
        <dbReference type="Proteomes" id="UP001527925"/>
    </source>
</evidence>
<evidence type="ECO:0000259" key="12">
    <source>
        <dbReference type="PROSITE" id="PS50030"/>
    </source>
</evidence>
<evidence type="ECO:0000256" key="5">
    <source>
        <dbReference type="ARBA" id="ARBA00021491"/>
    </source>
</evidence>
<protein>
    <recommendedName>
        <fullName evidence="5">DNA damage-inducible protein 1</fullName>
    </recommendedName>
</protein>
<comment type="subunit">
    <text evidence="4">Binds ubiquitin and polyubiquitinated proteins.</text>
</comment>
<feature type="domain" description="UBA" evidence="12">
    <location>
        <begin position="392"/>
        <end position="430"/>
    </location>
</feature>
<organism evidence="14 15">
    <name type="scientific">Polyrhizophydium stewartii</name>
    <dbReference type="NCBI Taxonomy" id="2732419"/>
    <lineage>
        <taxon>Eukaryota</taxon>
        <taxon>Fungi</taxon>
        <taxon>Fungi incertae sedis</taxon>
        <taxon>Chytridiomycota</taxon>
        <taxon>Chytridiomycota incertae sedis</taxon>
        <taxon>Chytridiomycetes</taxon>
        <taxon>Rhizophydiales</taxon>
        <taxon>Rhizophydiales incertae sedis</taxon>
        <taxon>Polyrhizophydium</taxon>
    </lineage>
</organism>
<keyword evidence="10" id="KW-0175">Coiled coil</keyword>
<evidence type="ECO:0000256" key="11">
    <source>
        <dbReference type="SAM" id="MobiDB-lite"/>
    </source>
</evidence>
<feature type="compositionally biased region" description="Pro residues" evidence="11">
    <location>
        <begin position="360"/>
        <end position="371"/>
    </location>
</feature>
<comment type="caution">
    <text evidence="14">The sequence shown here is derived from an EMBL/GenBank/DDBJ whole genome shotgun (WGS) entry which is preliminary data.</text>
</comment>
<evidence type="ECO:0000259" key="13">
    <source>
        <dbReference type="PROSITE" id="PS50053"/>
    </source>
</evidence>
<evidence type="ECO:0000256" key="1">
    <source>
        <dbReference type="ARBA" id="ARBA00003231"/>
    </source>
</evidence>
<keyword evidence="8" id="KW-0064">Aspartyl protease</keyword>
<dbReference type="EMBL" id="JADGIZ020000034">
    <property type="protein sequence ID" value="KAL2914331.1"/>
    <property type="molecule type" value="Genomic_DNA"/>
</dbReference>
<dbReference type="CDD" id="cd14309">
    <property type="entry name" value="UBA_scDdi1_like"/>
    <property type="match status" value="1"/>
</dbReference>
<evidence type="ECO:0000256" key="3">
    <source>
        <dbReference type="ARBA" id="ARBA00009136"/>
    </source>
</evidence>
<comment type="similarity">
    <text evidence="3">Belongs to the DDI1 family.</text>
</comment>
<dbReference type="Gene3D" id="3.10.20.90">
    <property type="entry name" value="Phosphatidylinositol 3-kinase Catalytic Subunit, Chain A, domain 1"/>
    <property type="match status" value="1"/>
</dbReference>
<comment type="subcellular location">
    <subcellularLocation>
        <location evidence="2">Cytoplasm</location>
    </subcellularLocation>
</comment>
<name>A0ABR4N470_9FUNG</name>
<evidence type="ECO:0000256" key="8">
    <source>
        <dbReference type="ARBA" id="ARBA00022750"/>
    </source>
</evidence>
<evidence type="ECO:0000256" key="10">
    <source>
        <dbReference type="SAM" id="Coils"/>
    </source>
</evidence>
<feature type="compositionally biased region" description="Low complexity" evidence="11">
    <location>
        <begin position="337"/>
        <end position="359"/>
    </location>
</feature>
<dbReference type="InterPro" id="IPR009060">
    <property type="entry name" value="UBA-like_sf"/>
</dbReference>
<dbReference type="CDD" id="cd05479">
    <property type="entry name" value="RP_DDI"/>
    <property type="match status" value="1"/>
</dbReference>
<dbReference type="InterPro" id="IPR000626">
    <property type="entry name" value="Ubiquitin-like_dom"/>
</dbReference>
<keyword evidence="6" id="KW-0963">Cytoplasm</keyword>
<dbReference type="Proteomes" id="UP001527925">
    <property type="component" value="Unassembled WGS sequence"/>
</dbReference>
<dbReference type="PROSITE" id="PS50053">
    <property type="entry name" value="UBIQUITIN_2"/>
    <property type="match status" value="1"/>
</dbReference>
<dbReference type="InterPro" id="IPR019103">
    <property type="entry name" value="Peptidase_aspartic_DDI1-type"/>
</dbReference>
<dbReference type="PANTHER" id="PTHR15397">
    <property type="entry name" value="SODIUM-GLUCOSE COTRANSPORTER REGULATORY PROTEIN -RELATED"/>
    <property type="match status" value="1"/>
</dbReference>
<dbReference type="Gene3D" id="1.10.8.10">
    <property type="entry name" value="DNA helicase RuvA subunit, C-terminal domain"/>
    <property type="match status" value="1"/>
</dbReference>
<feature type="domain" description="Ubiquitin-like" evidence="13">
    <location>
        <begin position="1"/>
        <end position="77"/>
    </location>
</feature>
<evidence type="ECO:0000256" key="6">
    <source>
        <dbReference type="ARBA" id="ARBA00022490"/>
    </source>
</evidence>
<dbReference type="CDD" id="cd01796">
    <property type="entry name" value="Ubl_Ddi1_like"/>
    <property type="match status" value="1"/>
</dbReference>
<dbReference type="Pfam" id="PF00240">
    <property type="entry name" value="ubiquitin"/>
    <property type="match status" value="1"/>
</dbReference>
<dbReference type="InterPro" id="IPR021109">
    <property type="entry name" value="Peptidase_aspartic_dom_sf"/>
</dbReference>
<dbReference type="SUPFAM" id="SSF54236">
    <property type="entry name" value="Ubiquitin-like"/>
    <property type="match status" value="1"/>
</dbReference>
<evidence type="ECO:0000256" key="9">
    <source>
        <dbReference type="ARBA" id="ARBA00022801"/>
    </source>
</evidence>
<keyword evidence="15" id="KW-1185">Reference proteome</keyword>
<dbReference type="InterPro" id="IPR029071">
    <property type="entry name" value="Ubiquitin-like_domsf"/>
</dbReference>
<comment type="function">
    <text evidence="1">Probable aspartic protease. May be involved in the regulation of exocytosis. Acts as a linker between the 19S proteasome and polyubiquitinated proteins via UBA domain interactions with ubiquitin for their subsequent degradation. Required for S-phase checkpoint control.</text>
</comment>
<reference evidence="14 15" key="1">
    <citation type="submission" date="2023-09" db="EMBL/GenBank/DDBJ databases">
        <title>Pangenome analysis of Batrachochytrium dendrobatidis and related Chytrids.</title>
        <authorList>
            <person name="Yacoub M.N."/>
            <person name="Stajich J.E."/>
            <person name="James T.Y."/>
        </authorList>
    </citation>
    <scope>NUCLEOTIDE SEQUENCE [LARGE SCALE GENOMIC DNA]</scope>
    <source>
        <strain evidence="14 15">JEL0888</strain>
    </source>
</reference>
<dbReference type="PANTHER" id="PTHR15397:SF3">
    <property type="entry name" value="DNA DAMAGE INDUCIBLE 1 HOMOLOG 2"/>
    <property type="match status" value="1"/>
</dbReference>
<dbReference type="Gene3D" id="2.40.70.10">
    <property type="entry name" value="Acid Proteases"/>
    <property type="match status" value="1"/>
</dbReference>